<dbReference type="Pfam" id="PF04314">
    <property type="entry name" value="PCuAC"/>
    <property type="match status" value="1"/>
</dbReference>
<dbReference type="EMBL" id="BPRH01003473">
    <property type="protein sequence ID" value="GJF09483.1"/>
    <property type="molecule type" value="Genomic_DNA"/>
</dbReference>
<organism evidence="3 4">
    <name type="scientific">Mycolicibacterium cyprinidarum</name>
    <dbReference type="NCBI Taxonomy" id="2860311"/>
    <lineage>
        <taxon>Bacteria</taxon>
        <taxon>Bacillati</taxon>
        <taxon>Actinomycetota</taxon>
        <taxon>Actinomycetes</taxon>
        <taxon>Mycobacteriales</taxon>
        <taxon>Mycobacteriaceae</taxon>
        <taxon>Mycolicibacterium</taxon>
    </lineage>
</organism>
<feature type="chain" id="PRO_5046537204" description="Lipoprotein LpqE" evidence="2">
    <location>
        <begin position="31"/>
        <end position="204"/>
    </location>
</feature>
<reference evidence="3 4" key="1">
    <citation type="submission" date="2021-08" db="EMBL/GenBank/DDBJ databases">
        <title>Draft genome sequence of Mycolicibacterium sp. NGTWS1702 strain.</title>
        <authorList>
            <person name="Matsumoto M."/>
            <person name="Tang B.C.C."/>
            <person name="Machida Y."/>
            <person name="Matoyama H."/>
            <person name="Kishihara T."/>
            <person name="Sato S."/>
            <person name="Kondo I."/>
            <person name="Sano M."/>
            <person name="Kato G."/>
        </authorList>
    </citation>
    <scope>NUCLEOTIDE SEQUENCE [LARGE SCALE GENOMIC DNA]</scope>
    <source>
        <strain evidence="3 4">NGTWSNA01</strain>
    </source>
</reference>
<evidence type="ECO:0000256" key="2">
    <source>
        <dbReference type="SAM" id="SignalP"/>
    </source>
</evidence>
<sequence length="204" mass="21024">MNPFKRRTNAHGRYLPTAHYVLAACGLATAVVLSGCSAGQVAQTATQEPAVNGTSGYAGEITLRNIHLRADQTSDYIQPGRDVELIFTAANNSPDINDKLVSITSDVGNVTLTGDTALPATGVLIVGTPDGQPTPLENVEVADSAEAEVALSKPITNGLTYDFTFTFEKAGETTVNVPISAGDAPRREGSTGGGDSVDHSGGGH</sequence>
<evidence type="ECO:0000313" key="4">
    <source>
        <dbReference type="Proteomes" id="UP001060504"/>
    </source>
</evidence>
<gene>
    <name evidence="3" type="ORF">NGTWS1702_33160</name>
</gene>
<evidence type="ECO:0000313" key="3">
    <source>
        <dbReference type="EMBL" id="GJF09483.1"/>
    </source>
</evidence>
<protein>
    <recommendedName>
        <fullName evidence="5">Lipoprotein LpqE</fullName>
    </recommendedName>
</protein>
<accession>A0ABQ4V4F6</accession>
<dbReference type="InterPro" id="IPR007410">
    <property type="entry name" value="LpqE-like"/>
</dbReference>
<proteinExistence type="predicted"/>
<dbReference type="InterPro" id="IPR036182">
    <property type="entry name" value="PCuAC_sf"/>
</dbReference>
<dbReference type="Proteomes" id="UP001060504">
    <property type="component" value="Unassembled WGS sequence"/>
</dbReference>
<dbReference type="PROSITE" id="PS51257">
    <property type="entry name" value="PROKAR_LIPOPROTEIN"/>
    <property type="match status" value="1"/>
</dbReference>
<feature type="region of interest" description="Disordered" evidence="1">
    <location>
        <begin position="178"/>
        <end position="204"/>
    </location>
</feature>
<dbReference type="Gene3D" id="2.60.40.1890">
    <property type="entry name" value="PCu(A)C copper chaperone"/>
    <property type="match status" value="1"/>
</dbReference>
<evidence type="ECO:0000256" key="1">
    <source>
        <dbReference type="SAM" id="MobiDB-lite"/>
    </source>
</evidence>
<name>A0ABQ4V4F6_9MYCO</name>
<feature type="signal peptide" evidence="2">
    <location>
        <begin position="1"/>
        <end position="30"/>
    </location>
</feature>
<comment type="caution">
    <text evidence="3">The sequence shown here is derived from an EMBL/GenBank/DDBJ whole genome shotgun (WGS) entry which is preliminary data.</text>
</comment>
<feature type="compositionally biased region" description="Gly residues" evidence="1">
    <location>
        <begin position="190"/>
        <end position="204"/>
    </location>
</feature>
<keyword evidence="2" id="KW-0732">Signal</keyword>
<keyword evidence="4" id="KW-1185">Reference proteome</keyword>
<evidence type="ECO:0008006" key="5">
    <source>
        <dbReference type="Google" id="ProtNLM"/>
    </source>
</evidence>